<proteinExistence type="predicted"/>
<dbReference type="Proteomes" id="UP001595773">
    <property type="component" value="Unassembled WGS sequence"/>
</dbReference>
<evidence type="ECO:0000256" key="1">
    <source>
        <dbReference type="SAM" id="SignalP"/>
    </source>
</evidence>
<feature type="signal peptide" evidence="1">
    <location>
        <begin position="1"/>
        <end position="21"/>
    </location>
</feature>
<comment type="caution">
    <text evidence="2">The sequence shown here is derived from an EMBL/GenBank/DDBJ whole genome shotgun (WGS) entry which is preliminary data.</text>
</comment>
<organism evidence="2 3">
    <name type="scientific">Arthrobacter cryoconiti</name>
    <dbReference type="NCBI Taxonomy" id="748907"/>
    <lineage>
        <taxon>Bacteria</taxon>
        <taxon>Bacillati</taxon>
        <taxon>Actinomycetota</taxon>
        <taxon>Actinomycetes</taxon>
        <taxon>Micrococcales</taxon>
        <taxon>Micrococcaceae</taxon>
        <taxon>Arthrobacter</taxon>
    </lineage>
</organism>
<gene>
    <name evidence="2" type="ORF">ACFOW9_01365</name>
</gene>
<evidence type="ECO:0000313" key="2">
    <source>
        <dbReference type="EMBL" id="MFC4264249.1"/>
    </source>
</evidence>
<evidence type="ECO:0008006" key="4">
    <source>
        <dbReference type="Google" id="ProtNLM"/>
    </source>
</evidence>
<accession>A0ABV8QVT4</accession>
<keyword evidence="1" id="KW-0732">Signal</keyword>
<dbReference type="RefSeq" id="WP_230068475.1">
    <property type="nucleotide sequence ID" value="NZ_BAABLL010000002.1"/>
</dbReference>
<name>A0ABV8QVT4_9MICC</name>
<sequence>MKKSSTILSIAAITCATGVLAATATLTFGLGSGIPTAHADNAHTVSTQTAYERTLENVATINRSVPPEGSILQAVEDKRDIRCYFQADLNTEYPSKEDPAVKMPPFITTGIMDVGFDAKNNPNPQDRNAGMLQINDPVKACAALWDTGDMNPNGITDNLIPQGFVAPKPVMVPSDPRDHGPDGKPFPDQLVSNVPGHYIPSLAECVVDNVVAVIPGSGDVCAKMGVPVLKQ</sequence>
<feature type="chain" id="PRO_5047342398" description="Secreted protein" evidence="1">
    <location>
        <begin position="22"/>
        <end position="231"/>
    </location>
</feature>
<protein>
    <recommendedName>
        <fullName evidence="4">Secreted protein</fullName>
    </recommendedName>
</protein>
<reference evidence="3" key="1">
    <citation type="journal article" date="2019" name="Int. J. Syst. Evol. Microbiol.">
        <title>The Global Catalogue of Microorganisms (GCM) 10K type strain sequencing project: providing services to taxonomists for standard genome sequencing and annotation.</title>
        <authorList>
            <consortium name="The Broad Institute Genomics Platform"/>
            <consortium name="The Broad Institute Genome Sequencing Center for Infectious Disease"/>
            <person name="Wu L."/>
            <person name="Ma J."/>
        </authorList>
    </citation>
    <scope>NUCLEOTIDE SEQUENCE [LARGE SCALE GENOMIC DNA]</scope>
    <source>
        <strain evidence="3">CGMCC 1.10698</strain>
    </source>
</reference>
<evidence type="ECO:0000313" key="3">
    <source>
        <dbReference type="Proteomes" id="UP001595773"/>
    </source>
</evidence>
<dbReference type="EMBL" id="JBHSCQ010000003">
    <property type="protein sequence ID" value="MFC4264249.1"/>
    <property type="molecule type" value="Genomic_DNA"/>
</dbReference>
<keyword evidence="3" id="KW-1185">Reference proteome</keyword>